<name>A0AA35JWY8_9SAUR</name>
<feature type="region of interest" description="Disordered" evidence="1">
    <location>
        <begin position="40"/>
        <end position="83"/>
    </location>
</feature>
<accession>A0AA35JWY8</accession>
<evidence type="ECO:0000313" key="3">
    <source>
        <dbReference type="Proteomes" id="UP001178461"/>
    </source>
</evidence>
<keyword evidence="3" id="KW-1185">Reference proteome</keyword>
<evidence type="ECO:0000313" key="2">
    <source>
        <dbReference type="EMBL" id="CAI5767370.1"/>
    </source>
</evidence>
<dbReference type="AlphaFoldDB" id="A0AA35JWY8"/>
<proteinExistence type="predicted"/>
<feature type="compositionally biased region" description="Basic and acidic residues" evidence="1">
    <location>
        <begin position="65"/>
        <end position="81"/>
    </location>
</feature>
<sequence>MTAYGEEIQNTAFYFTACFPLLSKAPRFACSLLHKNPFSSHLPASTNGKNQGSPPPHQTRNRQVKKTDKETGKSREPKSDEATVFLIERTEAFILQTPSFQ</sequence>
<dbReference type="Proteomes" id="UP001178461">
    <property type="component" value="Chromosome 2"/>
</dbReference>
<reference evidence="2" key="1">
    <citation type="submission" date="2022-12" db="EMBL/GenBank/DDBJ databases">
        <authorList>
            <person name="Alioto T."/>
            <person name="Alioto T."/>
            <person name="Gomez Garrido J."/>
        </authorList>
    </citation>
    <scope>NUCLEOTIDE SEQUENCE</scope>
</reference>
<gene>
    <name evidence="2" type="ORF">PODLI_1B030746</name>
</gene>
<feature type="compositionally biased region" description="Polar residues" evidence="1">
    <location>
        <begin position="40"/>
        <end position="52"/>
    </location>
</feature>
<dbReference type="EMBL" id="OX395127">
    <property type="protein sequence ID" value="CAI5767370.1"/>
    <property type="molecule type" value="Genomic_DNA"/>
</dbReference>
<protein>
    <submittedName>
        <fullName evidence="2">Uncharacterized protein</fullName>
    </submittedName>
</protein>
<organism evidence="2 3">
    <name type="scientific">Podarcis lilfordi</name>
    <name type="common">Lilford's wall lizard</name>
    <dbReference type="NCBI Taxonomy" id="74358"/>
    <lineage>
        <taxon>Eukaryota</taxon>
        <taxon>Metazoa</taxon>
        <taxon>Chordata</taxon>
        <taxon>Craniata</taxon>
        <taxon>Vertebrata</taxon>
        <taxon>Euteleostomi</taxon>
        <taxon>Lepidosauria</taxon>
        <taxon>Squamata</taxon>
        <taxon>Bifurcata</taxon>
        <taxon>Unidentata</taxon>
        <taxon>Episquamata</taxon>
        <taxon>Laterata</taxon>
        <taxon>Lacertibaenia</taxon>
        <taxon>Lacertidae</taxon>
        <taxon>Podarcis</taxon>
    </lineage>
</organism>
<evidence type="ECO:0000256" key="1">
    <source>
        <dbReference type="SAM" id="MobiDB-lite"/>
    </source>
</evidence>